<organism evidence="1">
    <name type="scientific">marine sediment metagenome</name>
    <dbReference type="NCBI Taxonomy" id="412755"/>
    <lineage>
        <taxon>unclassified sequences</taxon>
        <taxon>metagenomes</taxon>
        <taxon>ecological metagenomes</taxon>
    </lineage>
</organism>
<name>A0A0F9S756_9ZZZZ</name>
<dbReference type="AlphaFoldDB" id="A0A0F9S756"/>
<protein>
    <submittedName>
        <fullName evidence="1">Uncharacterized protein</fullName>
    </submittedName>
</protein>
<accession>A0A0F9S756</accession>
<sequence>MPPEFDSCVKRGGRVRTKKVGKDKFMHICFIDGKSFAGEVKTRKAK</sequence>
<comment type="caution">
    <text evidence="1">The sequence shown here is derived from an EMBL/GenBank/DDBJ whole genome shotgun (WGS) entry which is preliminary data.</text>
</comment>
<gene>
    <name evidence="1" type="ORF">LCGC14_0488870</name>
</gene>
<reference evidence="1" key="1">
    <citation type="journal article" date="2015" name="Nature">
        <title>Complex archaea that bridge the gap between prokaryotes and eukaryotes.</title>
        <authorList>
            <person name="Spang A."/>
            <person name="Saw J.H."/>
            <person name="Jorgensen S.L."/>
            <person name="Zaremba-Niedzwiedzka K."/>
            <person name="Martijn J."/>
            <person name="Lind A.E."/>
            <person name="van Eijk R."/>
            <person name="Schleper C."/>
            <person name="Guy L."/>
            <person name="Ettema T.J."/>
        </authorList>
    </citation>
    <scope>NUCLEOTIDE SEQUENCE</scope>
</reference>
<dbReference type="EMBL" id="LAZR01000545">
    <property type="protein sequence ID" value="KKN64755.1"/>
    <property type="molecule type" value="Genomic_DNA"/>
</dbReference>
<evidence type="ECO:0000313" key="1">
    <source>
        <dbReference type="EMBL" id="KKN64755.1"/>
    </source>
</evidence>
<proteinExistence type="predicted"/>